<evidence type="ECO:0000256" key="1">
    <source>
        <dbReference type="SAM" id="MobiDB-lite"/>
    </source>
</evidence>
<dbReference type="EMBL" id="JASSZA010000005">
    <property type="protein sequence ID" value="KAK2109925.1"/>
    <property type="molecule type" value="Genomic_DNA"/>
</dbReference>
<evidence type="ECO:0000313" key="3">
    <source>
        <dbReference type="Proteomes" id="UP001266305"/>
    </source>
</evidence>
<protein>
    <submittedName>
        <fullName evidence="2">Uncharacterized protein</fullName>
    </submittedName>
</protein>
<name>A0ABQ9VKM4_SAGOE</name>
<evidence type="ECO:0000313" key="2">
    <source>
        <dbReference type="EMBL" id="KAK2109925.1"/>
    </source>
</evidence>
<accession>A0ABQ9VKM4</accession>
<comment type="caution">
    <text evidence="2">The sequence shown here is derived from an EMBL/GenBank/DDBJ whole genome shotgun (WGS) entry which is preliminary data.</text>
</comment>
<proteinExistence type="predicted"/>
<gene>
    <name evidence="2" type="ORF">P7K49_009671</name>
</gene>
<keyword evidence="3" id="KW-1185">Reference proteome</keyword>
<sequence>TLRGAGPAERARSALCSELGPEGEGRGEEGRGLGSHLRAAPPPRPCAQTPCWPPPAPETECFSCRRLRSPLACPRVPARTNFLRGAGPTRPASLARLG</sequence>
<reference evidence="2 3" key="1">
    <citation type="submission" date="2023-05" db="EMBL/GenBank/DDBJ databases">
        <title>B98-5 Cell Line De Novo Hybrid Assembly: An Optical Mapping Approach.</title>
        <authorList>
            <person name="Kananen K."/>
            <person name="Auerbach J.A."/>
            <person name="Kautto E."/>
            <person name="Blachly J.S."/>
        </authorList>
    </citation>
    <scope>NUCLEOTIDE SEQUENCE [LARGE SCALE GENOMIC DNA]</scope>
    <source>
        <strain evidence="2">B95-8</strain>
        <tissue evidence="2">Cell line</tissue>
    </source>
</reference>
<feature type="region of interest" description="Disordered" evidence="1">
    <location>
        <begin position="1"/>
        <end position="48"/>
    </location>
</feature>
<feature type="non-terminal residue" evidence="2">
    <location>
        <position position="1"/>
    </location>
</feature>
<organism evidence="2 3">
    <name type="scientific">Saguinus oedipus</name>
    <name type="common">Cotton-top tamarin</name>
    <name type="synonym">Oedipomidas oedipus</name>
    <dbReference type="NCBI Taxonomy" id="9490"/>
    <lineage>
        <taxon>Eukaryota</taxon>
        <taxon>Metazoa</taxon>
        <taxon>Chordata</taxon>
        <taxon>Craniata</taxon>
        <taxon>Vertebrata</taxon>
        <taxon>Euteleostomi</taxon>
        <taxon>Mammalia</taxon>
        <taxon>Eutheria</taxon>
        <taxon>Euarchontoglires</taxon>
        <taxon>Primates</taxon>
        <taxon>Haplorrhini</taxon>
        <taxon>Platyrrhini</taxon>
        <taxon>Cebidae</taxon>
        <taxon>Callitrichinae</taxon>
        <taxon>Saguinus</taxon>
    </lineage>
</organism>
<feature type="non-terminal residue" evidence="2">
    <location>
        <position position="98"/>
    </location>
</feature>
<dbReference type="Proteomes" id="UP001266305">
    <property type="component" value="Unassembled WGS sequence"/>
</dbReference>